<name>A0A2U1FRK6_9PSEU</name>
<dbReference type="OrthoDB" id="3338687at2"/>
<dbReference type="EMBL" id="QEKW01000001">
    <property type="protein sequence ID" value="PVZ14805.1"/>
    <property type="molecule type" value="Genomic_DNA"/>
</dbReference>
<proteinExistence type="predicted"/>
<accession>A0A2U1FRK6</accession>
<evidence type="ECO:0000313" key="2">
    <source>
        <dbReference type="EMBL" id="PVZ14805.1"/>
    </source>
</evidence>
<dbReference type="GO" id="GO:0004029">
    <property type="term" value="F:aldehyde dehydrogenase (NAD+) activity"/>
    <property type="evidence" value="ECO:0007669"/>
    <property type="project" value="TreeGrafter"/>
</dbReference>
<dbReference type="GO" id="GO:0005737">
    <property type="term" value="C:cytoplasm"/>
    <property type="evidence" value="ECO:0007669"/>
    <property type="project" value="TreeGrafter"/>
</dbReference>
<dbReference type="Proteomes" id="UP000245639">
    <property type="component" value="Unassembled WGS sequence"/>
</dbReference>
<evidence type="ECO:0000313" key="3">
    <source>
        <dbReference type="Proteomes" id="UP000245639"/>
    </source>
</evidence>
<dbReference type="AlphaFoldDB" id="A0A2U1FRK6"/>
<keyword evidence="3" id="KW-1185">Reference proteome</keyword>
<evidence type="ECO:0000259" key="1">
    <source>
        <dbReference type="Pfam" id="PF01370"/>
    </source>
</evidence>
<dbReference type="InterPro" id="IPR051783">
    <property type="entry name" value="NAD(P)-dependent_oxidoreduct"/>
</dbReference>
<dbReference type="Pfam" id="PF01370">
    <property type="entry name" value="Epimerase"/>
    <property type="match status" value="1"/>
</dbReference>
<dbReference type="PANTHER" id="PTHR48079:SF6">
    <property type="entry name" value="NAD(P)-BINDING DOMAIN-CONTAINING PROTEIN-RELATED"/>
    <property type="match status" value="1"/>
</dbReference>
<sequence>MRIAVTGATGNVGTALLRRLAREDHEVVGLARRVPGGTVDGAPVTWRSVDLTRVTGHELAEVFAGADAVVHLAWGFQPSQDLAYLRELGVGGTRRVVGAVAAAGVPHLVHMSSLGAYSPRRDDTPADEAYPTDGVPTSRYSRHKVAAERLLDEAEAGSALGTVTRLRPGVVGQRAAGSALLRYGVPGFVPARALGWLPVLPLDRGLAISVVHADDVADAVVRVLDGRVGGAFNLAADPPLTAADIAEVLGARLVHVPSSVLRPVVDLAWRLRLQQVDTGWLDMAFALPLLDSGRARTELGWAPTQDAVAVFREVLAGMRATAEGPTPVLRRRTVAGTVRDAVRHGAVERRHRP</sequence>
<dbReference type="RefSeq" id="WP_116706912.1">
    <property type="nucleotide sequence ID" value="NZ_QEKW01000001.1"/>
</dbReference>
<dbReference type="InterPro" id="IPR001509">
    <property type="entry name" value="Epimerase_deHydtase"/>
</dbReference>
<dbReference type="InterPro" id="IPR036291">
    <property type="entry name" value="NAD(P)-bd_dom_sf"/>
</dbReference>
<protein>
    <submittedName>
        <fullName evidence="2">Nucleoside-diphosphate-sugar epimerase</fullName>
    </submittedName>
</protein>
<reference evidence="2 3" key="1">
    <citation type="submission" date="2018-04" db="EMBL/GenBank/DDBJ databases">
        <title>Genomic Encyclopedia of Type Strains, Phase IV (KMG-IV): sequencing the most valuable type-strain genomes for metagenomic binning, comparative biology and taxonomic classification.</title>
        <authorList>
            <person name="Goeker M."/>
        </authorList>
    </citation>
    <scope>NUCLEOTIDE SEQUENCE [LARGE SCALE GENOMIC DNA]</scope>
    <source>
        <strain evidence="2 3">DSM 45771</strain>
    </source>
</reference>
<dbReference type="SUPFAM" id="SSF51735">
    <property type="entry name" value="NAD(P)-binding Rossmann-fold domains"/>
    <property type="match status" value="1"/>
</dbReference>
<dbReference type="Gene3D" id="3.40.50.720">
    <property type="entry name" value="NAD(P)-binding Rossmann-like Domain"/>
    <property type="match status" value="1"/>
</dbReference>
<gene>
    <name evidence="2" type="ORF">C8D89_101673</name>
</gene>
<feature type="domain" description="NAD-dependent epimerase/dehydratase" evidence="1">
    <location>
        <begin position="3"/>
        <end position="234"/>
    </location>
</feature>
<organism evidence="2 3">
    <name type="scientific">Actinomycetospora cinnamomea</name>
    <dbReference type="NCBI Taxonomy" id="663609"/>
    <lineage>
        <taxon>Bacteria</taxon>
        <taxon>Bacillati</taxon>
        <taxon>Actinomycetota</taxon>
        <taxon>Actinomycetes</taxon>
        <taxon>Pseudonocardiales</taxon>
        <taxon>Pseudonocardiaceae</taxon>
        <taxon>Actinomycetospora</taxon>
    </lineage>
</organism>
<dbReference type="PANTHER" id="PTHR48079">
    <property type="entry name" value="PROTEIN YEEZ"/>
    <property type="match status" value="1"/>
</dbReference>
<comment type="caution">
    <text evidence="2">The sequence shown here is derived from an EMBL/GenBank/DDBJ whole genome shotgun (WGS) entry which is preliminary data.</text>
</comment>